<keyword evidence="2" id="KW-1185">Reference proteome</keyword>
<name>A0ABQ9FUH4_TEGGR</name>
<evidence type="ECO:0000313" key="2">
    <source>
        <dbReference type="Proteomes" id="UP001217089"/>
    </source>
</evidence>
<accession>A0ABQ9FUH4</accession>
<dbReference type="EMBL" id="JARBDR010000214">
    <property type="protein sequence ID" value="KAJ8319348.1"/>
    <property type="molecule type" value="Genomic_DNA"/>
</dbReference>
<sequence>MVKGEKGNFEQNFRTQLLEVTEKTEEIINYTKEHLHKLKMQHVIITEYVSKYVQDAIRKLETLNSKFLKESKQVCDQLSTILEERMEEVVSFQKEAKNACQLLHRICSGENPKKVVITKENLKKKLKSKLVLLKQELANPVNFEPSL</sequence>
<evidence type="ECO:0000313" key="1">
    <source>
        <dbReference type="EMBL" id="KAJ8319348.1"/>
    </source>
</evidence>
<gene>
    <name evidence="1" type="ORF">KUTeg_004439</name>
</gene>
<proteinExistence type="predicted"/>
<comment type="caution">
    <text evidence="1">The sequence shown here is derived from an EMBL/GenBank/DDBJ whole genome shotgun (WGS) entry which is preliminary data.</text>
</comment>
<protein>
    <submittedName>
        <fullName evidence="1">Uncharacterized protein</fullName>
    </submittedName>
</protein>
<reference evidence="1 2" key="1">
    <citation type="submission" date="2022-12" db="EMBL/GenBank/DDBJ databases">
        <title>Chromosome-level genome of Tegillarca granosa.</title>
        <authorList>
            <person name="Kim J."/>
        </authorList>
    </citation>
    <scope>NUCLEOTIDE SEQUENCE [LARGE SCALE GENOMIC DNA]</scope>
    <source>
        <strain evidence="1">Teg-2019</strain>
        <tissue evidence="1">Adductor muscle</tissue>
    </source>
</reference>
<organism evidence="1 2">
    <name type="scientific">Tegillarca granosa</name>
    <name type="common">Malaysian cockle</name>
    <name type="synonym">Anadara granosa</name>
    <dbReference type="NCBI Taxonomy" id="220873"/>
    <lineage>
        <taxon>Eukaryota</taxon>
        <taxon>Metazoa</taxon>
        <taxon>Spiralia</taxon>
        <taxon>Lophotrochozoa</taxon>
        <taxon>Mollusca</taxon>
        <taxon>Bivalvia</taxon>
        <taxon>Autobranchia</taxon>
        <taxon>Pteriomorphia</taxon>
        <taxon>Arcoida</taxon>
        <taxon>Arcoidea</taxon>
        <taxon>Arcidae</taxon>
        <taxon>Tegillarca</taxon>
    </lineage>
</organism>
<dbReference type="Proteomes" id="UP001217089">
    <property type="component" value="Unassembled WGS sequence"/>
</dbReference>